<proteinExistence type="predicted"/>
<protein>
    <recommendedName>
        <fullName evidence="1">Ferric siderophore reductase C-terminal domain-containing protein</fullName>
    </recommendedName>
</protein>
<accession>A0ABS4QRN5</accession>
<reference evidence="2 3" key="1">
    <citation type="submission" date="2021-03" db="EMBL/GenBank/DDBJ databases">
        <title>Sequencing the genomes of 1000 actinobacteria strains.</title>
        <authorList>
            <person name="Klenk H.-P."/>
        </authorList>
    </citation>
    <scope>NUCLEOTIDE SEQUENCE [LARGE SCALE GENOMIC DNA]</scope>
    <source>
        <strain evidence="2 3">DSM 45516</strain>
    </source>
</reference>
<dbReference type="InterPro" id="IPR024726">
    <property type="entry name" value="FhuF_C"/>
</dbReference>
<evidence type="ECO:0000313" key="2">
    <source>
        <dbReference type="EMBL" id="MBP2194377.1"/>
    </source>
</evidence>
<evidence type="ECO:0000259" key="1">
    <source>
        <dbReference type="Pfam" id="PF11575"/>
    </source>
</evidence>
<gene>
    <name evidence="2" type="ORF">BJ987_007278</name>
</gene>
<dbReference type="RefSeq" id="WP_209897511.1">
    <property type="nucleotide sequence ID" value="NZ_JAGGMR010000001.1"/>
</dbReference>
<sequence length="256" mass="27586">MGTDVPLADAYQRLGQLLPVVRVGVGSAAGGRWVQGRSLATDLAVIDELIEAEERRAVEDYGTTPRRDVAATWVLRRYAFTACLAMSAPWFLRRRVPRVALDRVAYAWRDRELLLEADEIVCLPGDSVEGRHGVRIVADEAALRAELRDAVAAHLAPLLEAFGPVLRRRPRAMWGFATDQLANGISHLGNALGEPAAAAAAANALLPGATPPYLGGAGFRLGPDAARTQTTCCLFYTVRPAELCATCPRVAQIRHA</sequence>
<comment type="caution">
    <text evidence="2">The sequence shown here is derived from an EMBL/GenBank/DDBJ whole genome shotgun (WGS) entry which is preliminary data.</text>
</comment>
<name>A0ABS4QRN5_9NOCA</name>
<dbReference type="Pfam" id="PF11575">
    <property type="entry name" value="FhuF_C"/>
    <property type="match status" value="1"/>
</dbReference>
<organism evidence="2 3">
    <name type="scientific">Nocardia goodfellowii</name>
    <dbReference type="NCBI Taxonomy" id="882446"/>
    <lineage>
        <taxon>Bacteria</taxon>
        <taxon>Bacillati</taxon>
        <taxon>Actinomycetota</taxon>
        <taxon>Actinomycetes</taxon>
        <taxon>Mycobacteriales</taxon>
        <taxon>Nocardiaceae</taxon>
        <taxon>Nocardia</taxon>
    </lineage>
</organism>
<dbReference type="Proteomes" id="UP001519325">
    <property type="component" value="Unassembled WGS sequence"/>
</dbReference>
<feature type="domain" description="Ferric siderophore reductase C-terminal" evidence="1">
    <location>
        <begin position="231"/>
        <end position="249"/>
    </location>
</feature>
<dbReference type="EMBL" id="JAGGMR010000001">
    <property type="protein sequence ID" value="MBP2194377.1"/>
    <property type="molecule type" value="Genomic_DNA"/>
</dbReference>
<keyword evidence="3" id="KW-1185">Reference proteome</keyword>
<evidence type="ECO:0000313" key="3">
    <source>
        <dbReference type="Proteomes" id="UP001519325"/>
    </source>
</evidence>